<gene>
    <name evidence="2" type="ORF">LPB301_00305</name>
</gene>
<comment type="caution">
    <text evidence="2">The sequence shown here is derived from an EMBL/GenBank/DDBJ whole genome shotgun (WGS) entry which is preliminary data.</text>
</comment>
<dbReference type="OrthoDB" id="1448668at2"/>
<keyword evidence="1" id="KW-1133">Transmembrane helix</keyword>
<sequence>MRKLNILKAIVDLLWIFSIPVVLIIIGLSIAIFFVDLGNLNIKMNSINFNNDTLLSKILLSVSAINYLLIIAALYFFRKVLHFFIRVKIFEETVITSFKKTGNLLAISGIISLLISFTSKIYFEQKVSLEFGLNQHLVIICLGLFFLTLSEIFKIAKNTKLENDLTI</sequence>
<dbReference type="RefSeq" id="WP_083139503.1">
    <property type="nucleotide sequence ID" value="NZ_CP019337.1"/>
</dbReference>
<name>A0A1B8U7B1_9FLAO</name>
<protein>
    <recommendedName>
        <fullName evidence="4">DUF2975 domain-containing protein</fullName>
    </recommendedName>
</protein>
<keyword evidence="1" id="KW-0812">Transmembrane</keyword>
<dbReference type="InterPro" id="IPR021354">
    <property type="entry name" value="DUF2975"/>
</dbReference>
<dbReference type="STRING" id="996801.BW723_09195"/>
<dbReference type="Pfam" id="PF11188">
    <property type="entry name" value="DUF2975"/>
    <property type="match status" value="1"/>
</dbReference>
<dbReference type="EMBL" id="LSFL01000001">
    <property type="protein sequence ID" value="OBY67773.1"/>
    <property type="molecule type" value="Genomic_DNA"/>
</dbReference>
<proteinExistence type="predicted"/>
<keyword evidence="1" id="KW-0472">Membrane</keyword>
<organism evidence="2 3">
    <name type="scientific">Polaribacter reichenbachii</name>
    <dbReference type="NCBI Taxonomy" id="996801"/>
    <lineage>
        <taxon>Bacteria</taxon>
        <taxon>Pseudomonadati</taxon>
        <taxon>Bacteroidota</taxon>
        <taxon>Flavobacteriia</taxon>
        <taxon>Flavobacteriales</taxon>
        <taxon>Flavobacteriaceae</taxon>
    </lineage>
</organism>
<evidence type="ECO:0008006" key="4">
    <source>
        <dbReference type="Google" id="ProtNLM"/>
    </source>
</evidence>
<feature type="transmembrane region" description="Helical" evidence="1">
    <location>
        <begin position="12"/>
        <end position="34"/>
    </location>
</feature>
<dbReference type="Proteomes" id="UP000092612">
    <property type="component" value="Unassembled WGS sequence"/>
</dbReference>
<evidence type="ECO:0000313" key="2">
    <source>
        <dbReference type="EMBL" id="OBY67773.1"/>
    </source>
</evidence>
<accession>A0A1B8U7B1</accession>
<keyword evidence="3" id="KW-1185">Reference proteome</keyword>
<feature type="transmembrane region" description="Helical" evidence="1">
    <location>
        <begin position="104"/>
        <end position="123"/>
    </location>
</feature>
<dbReference type="AlphaFoldDB" id="A0A1B8U7B1"/>
<evidence type="ECO:0000313" key="3">
    <source>
        <dbReference type="Proteomes" id="UP000092612"/>
    </source>
</evidence>
<feature type="transmembrane region" description="Helical" evidence="1">
    <location>
        <begin position="54"/>
        <end position="77"/>
    </location>
</feature>
<reference evidence="3" key="1">
    <citation type="submission" date="2016-02" db="EMBL/GenBank/DDBJ databases">
        <title>Paenibacillus sp. LPB0068, isolated from Crassostrea gigas.</title>
        <authorList>
            <person name="Shin S.-K."/>
            <person name="Yi H."/>
        </authorList>
    </citation>
    <scope>NUCLEOTIDE SEQUENCE [LARGE SCALE GENOMIC DNA]</scope>
    <source>
        <strain evidence="3">KCTC 23969</strain>
    </source>
</reference>
<feature type="transmembrane region" description="Helical" evidence="1">
    <location>
        <begin position="135"/>
        <end position="153"/>
    </location>
</feature>
<evidence type="ECO:0000256" key="1">
    <source>
        <dbReference type="SAM" id="Phobius"/>
    </source>
</evidence>